<gene>
    <name evidence="5" type="ordered locus">AciPR4_1164</name>
</gene>
<feature type="signal peptide" evidence="3">
    <location>
        <begin position="1"/>
        <end position="25"/>
    </location>
</feature>
<dbReference type="OrthoDB" id="117954at2"/>
<dbReference type="InterPro" id="IPR015391">
    <property type="entry name" value="SurA_N"/>
</dbReference>
<keyword evidence="1 3" id="KW-0732">Signal</keyword>
<evidence type="ECO:0000259" key="4">
    <source>
        <dbReference type="Pfam" id="PF09312"/>
    </source>
</evidence>
<dbReference type="EMBL" id="CP002467">
    <property type="protein sequence ID" value="ADV81992.1"/>
    <property type="molecule type" value="Genomic_DNA"/>
</dbReference>
<name>E8UXP8_TERSS</name>
<keyword evidence="2" id="KW-0413">Isomerase</keyword>
<accession>E8UXP8</accession>
<dbReference type="Pfam" id="PF09312">
    <property type="entry name" value="SurA_N"/>
    <property type="match status" value="1"/>
</dbReference>
<evidence type="ECO:0000256" key="1">
    <source>
        <dbReference type="ARBA" id="ARBA00022729"/>
    </source>
</evidence>
<evidence type="ECO:0000313" key="5">
    <source>
        <dbReference type="EMBL" id="ADV81992.1"/>
    </source>
</evidence>
<dbReference type="KEGG" id="tsa:AciPR4_1164"/>
<dbReference type="InterPro" id="IPR027304">
    <property type="entry name" value="Trigger_fact/SurA_dom_sf"/>
</dbReference>
<dbReference type="InterPro" id="IPR050280">
    <property type="entry name" value="OMP_Chaperone_SurA"/>
</dbReference>
<organism evidence="5 6">
    <name type="scientific">Terriglobus saanensis (strain ATCC BAA-1853 / DSM 23119 / SP1PR4)</name>
    <dbReference type="NCBI Taxonomy" id="401053"/>
    <lineage>
        <taxon>Bacteria</taxon>
        <taxon>Pseudomonadati</taxon>
        <taxon>Acidobacteriota</taxon>
        <taxon>Terriglobia</taxon>
        <taxon>Terriglobales</taxon>
        <taxon>Acidobacteriaceae</taxon>
        <taxon>Terriglobus</taxon>
    </lineage>
</organism>
<proteinExistence type="predicted"/>
<dbReference type="Proteomes" id="UP000006844">
    <property type="component" value="Chromosome"/>
</dbReference>
<dbReference type="eggNOG" id="COG0760">
    <property type="taxonomic scope" value="Bacteria"/>
</dbReference>
<evidence type="ECO:0000256" key="2">
    <source>
        <dbReference type="ARBA" id="ARBA00023110"/>
    </source>
</evidence>
<dbReference type="PANTHER" id="PTHR47637">
    <property type="entry name" value="CHAPERONE SURA"/>
    <property type="match status" value="1"/>
</dbReference>
<keyword evidence="6" id="KW-1185">Reference proteome</keyword>
<keyword evidence="2" id="KW-0697">Rotamase</keyword>
<sequence>MTMRATFRVFAVALLLCFICRSMPAQTPAKPADPRGESVDRIIAIVNGQIILQSDLDEEVRFAKLQPYRLGAGKTLREQAMSRLIDRTLILQQQQGMGQAPITDAELDAAITDLRKDLPACAHAACETDEGWIKFLAGVGFTPEEVRERWRIRLEVLRFIEQRFRAGIRISDAQIEEFYKTTMLPQYAQQKVQPPPLETISARIEQVLLEQQVSVLLDQWLKTLREQGSVRILKEGEDAQ</sequence>
<dbReference type="STRING" id="401053.AciPR4_1164"/>
<dbReference type="RefSeq" id="WP_013567725.1">
    <property type="nucleotide sequence ID" value="NC_014963.1"/>
</dbReference>
<feature type="domain" description="SurA N-terminal" evidence="4">
    <location>
        <begin position="39"/>
        <end position="115"/>
    </location>
</feature>
<feature type="chain" id="PRO_5003228793" evidence="3">
    <location>
        <begin position="26"/>
        <end position="240"/>
    </location>
</feature>
<dbReference type="AlphaFoldDB" id="E8UXP8"/>
<evidence type="ECO:0000256" key="3">
    <source>
        <dbReference type="SAM" id="SignalP"/>
    </source>
</evidence>
<dbReference type="Gene3D" id="1.10.4030.10">
    <property type="entry name" value="Porin chaperone SurA, peptide-binding domain"/>
    <property type="match status" value="1"/>
</dbReference>
<dbReference type="PANTHER" id="PTHR47637:SF1">
    <property type="entry name" value="CHAPERONE SURA"/>
    <property type="match status" value="1"/>
</dbReference>
<evidence type="ECO:0000313" key="6">
    <source>
        <dbReference type="Proteomes" id="UP000006844"/>
    </source>
</evidence>
<dbReference type="HOGENOM" id="CLU_1131687_0_0_0"/>
<dbReference type="GO" id="GO:0003755">
    <property type="term" value="F:peptidyl-prolyl cis-trans isomerase activity"/>
    <property type="evidence" value="ECO:0007669"/>
    <property type="project" value="UniProtKB-KW"/>
</dbReference>
<dbReference type="SUPFAM" id="SSF109998">
    <property type="entry name" value="Triger factor/SurA peptide-binding domain-like"/>
    <property type="match status" value="1"/>
</dbReference>
<protein>
    <submittedName>
        <fullName evidence="5">SurA domain protein</fullName>
    </submittedName>
</protein>
<reference evidence="5 6" key="1">
    <citation type="journal article" date="2012" name="Stand. Genomic Sci.">
        <title>Complete genome sequence of Terriglobus saanensis type strain SP1PR4(T), an Acidobacteria from tundra soil.</title>
        <authorList>
            <person name="Rawat S.R."/>
            <person name="Mannisto M.K."/>
            <person name="Starovoytov V."/>
            <person name="Goodwin L."/>
            <person name="Nolan M."/>
            <person name="Hauser L."/>
            <person name="Land M."/>
            <person name="Davenport K.W."/>
            <person name="Woyke T."/>
            <person name="Haggblom M.M."/>
        </authorList>
    </citation>
    <scope>NUCLEOTIDE SEQUENCE</scope>
    <source>
        <strain evidence="6">ATCC BAA-1853 / DSM 23119 / SP1PR4</strain>
    </source>
</reference>